<keyword evidence="3 7" id="KW-0489">Methyltransferase</keyword>
<dbReference type="SUPFAM" id="SSF53335">
    <property type="entry name" value="S-adenosyl-L-methionine-dependent methyltransferases"/>
    <property type="match status" value="1"/>
</dbReference>
<reference evidence="8" key="1">
    <citation type="submission" date="2019-09" db="EMBL/GenBank/DDBJ databases">
        <title>Mumia zhuanghuii sp. nov. isolated from the intestinal contents of plateau pika (Ochotona curzoniae) in the Qinghai-Tibet plateau of China.</title>
        <authorList>
            <person name="Tian Z."/>
        </authorList>
    </citation>
    <scope>NUCLEOTIDE SEQUENCE [LARGE SCALE GENOMIC DNA]</scope>
    <source>
        <strain evidence="8">JCM 30598</strain>
    </source>
</reference>
<dbReference type="PROSITE" id="PS00092">
    <property type="entry name" value="N6_MTASE"/>
    <property type="match status" value="1"/>
</dbReference>
<dbReference type="OrthoDB" id="29650at2"/>
<dbReference type="Proteomes" id="UP000325827">
    <property type="component" value="Unassembled WGS sequence"/>
</dbReference>
<proteinExistence type="predicted"/>
<evidence type="ECO:0000256" key="3">
    <source>
        <dbReference type="ARBA" id="ARBA00022603"/>
    </source>
</evidence>
<evidence type="ECO:0000259" key="6">
    <source>
        <dbReference type="Pfam" id="PF26049"/>
    </source>
</evidence>
<evidence type="ECO:0000313" key="7">
    <source>
        <dbReference type="EMBL" id="KAA9105604.1"/>
    </source>
</evidence>
<organism evidence="7 8">
    <name type="scientific">Microbacterium rhizomatis</name>
    <dbReference type="NCBI Taxonomy" id="1631477"/>
    <lineage>
        <taxon>Bacteria</taxon>
        <taxon>Bacillati</taxon>
        <taxon>Actinomycetota</taxon>
        <taxon>Actinomycetes</taxon>
        <taxon>Micrococcales</taxon>
        <taxon>Microbacteriaceae</taxon>
        <taxon>Microbacterium</taxon>
    </lineage>
</organism>
<keyword evidence="1" id="KW-0963">Cytoplasm</keyword>
<dbReference type="GO" id="GO:0008170">
    <property type="term" value="F:N-methyltransferase activity"/>
    <property type="evidence" value="ECO:0007669"/>
    <property type="project" value="UniProtKB-ARBA"/>
</dbReference>
<accession>A0A5J5IZW5</accession>
<feature type="domain" description="Methyltransferase small" evidence="5">
    <location>
        <begin position="178"/>
        <end position="346"/>
    </location>
</feature>
<dbReference type="InterPro" id="IPR029063">
    <property type="entry name" value="SAM-dependent_MTases_sf"/>
</dbReference>
<comment type="caution">
    <text evidence="7">The sequence shown here is derived from an EMBL/GenBank/DDBJ whole genome shotgun (WGS) entry which is preliminary data.</text>
</comment>
<evidence type="ECO:0000256" key="2">
    <source>
        <dbReference type="ARBA" id="ARBA00022552"/>
    </source>
</evidence>
<dbReference type="InterPro" id="IPR058679">
    <property type="entry name" value="RlmG_N"/>
</dbReference>
<evidence type="ECO:0000259" key="5">
    <source>
        <dbReference type="Pfam" id="PF05175"/>
    </source>
</evidence>
<dbReference type="Pfam" id="PF05175">
    <property type="entry name" value="MTS"/>
    <property type="match status" value="1"/>
</dbReference>
<evidence type="ECO:0000256" key="1">
    <source>
        <dbReference type="ARBA" id="ARBA00022490"/>
    </source>
</evidence>
<dbReference type="RefSeq" id="WP_150450336.1">
    <property type="nucleotide sequence ID" value="NZ_VYSA01000005.1"/>
</dbReference>
<dbReference type="PANTHER" id="PTHR47816:SF5">
    <property type="entry name" value="RIBOSOMAL RNA LARGE SUBUNIT METHYLTRANSFERASE G"/>
    <property type="match status" value="1"/>
</dbReference>
<dbReference type="AlphaFoldDB" id="A0A5J5IZW5"/>
<keyword evidence="2" id="KW-0698">rRNA processing</keyword>
<sequence>MSDADAADRLILDESASTRAATLPGRLVVIGDESGALAHAVLADGAVDVRVHQDSVASERDLRDAASPARSLGLDAHLVADAATVLVRLPRSLDALRDIAGLIAAHARPDVVVFAGGRIKHMSLTMNDVLRAHFTTVDVTHARQKSRVLIARGPHDGADPVPRSAAQSLPGIAEPIVVSALGGVFAGTSVDVGTRFLIENLPERLPQGGDVIDLACGSGVVAVWLALQHPEIRVVATDRSAAAVASARATASANGVADRVLVVRDDGLSERPDGSAAFIALNPPFHEGASIDKRLAFGLFADAARVLRPGGELWTVWNSPLAYRSALERIVGPTRQIARNAKFTVAASTRR</sequence>
<keyword evidence="4 7" id="KW-0808">Transferase</keyword>
<dbReference type="Pfam" id="PF26049">
    <property type="entry name" value="RLMG_N"/>
    <property type="match status" value="1"/>
</dbReference>
<gene>
    <name evidence="7" type="ORF">F6B43_17705</name>
</gene>
<protein>
    <submittedName>
        <fullName evidence="7">Methyltransferase</fullName>
    </submittedName>
</protein>
<dbReference type="CDD" id="cd02440">
    <property type="entry name" value="AdoMet_MTases"/>
    <property type="match status" value="1"/>
</dbReference>
<dbReference type="GO" id="GO:0006364">
    <property type="term" value="P:rRNA processing"/>
    <property type="evidence" value="ECO:0007669"/>
    <property type="project" value="UniProtKB-KW"/>
</dbReference>
<dbReference type="EMBL" id="VYSA01000005">
    <property type="protein sequence ID" value="KAA9105604.1"/>
    <property type="molecule type" value="Genomic_DNA"/>
</dbReference>
<dbReference type="InterPro" id="IPR007848">
    <property type="entry name" value="Small_mtfrase_dom"/>
</dbReference>
<dbReference type="Gene3D" id="3.40.50.150">
    <property type="entry name" value="Vaccinia Virus protein VP39"/>
    <property type="match status" value="2"/>
</dbReference>
<dbReference type="InterPro" id="IPR002052">
    <property type="entry name" value="DNA_methylase_N6_adenine_CS"/>
</dbReference>
<name>A0A5J5IZW5_9MICO</name>
<feature type="domain" description="RlmG N-terminal" evidence="6">
    <location>
        <begin position="5"/>
        <end position="151"/>
    </location>
</feature>
<evidence type="ECO:0000313" key="8">
    <source>
        <dbReference type="Proteomes" id="UP000325827"/>
    </source>
</evidence>
<dbReference type="PANTHER" id="PTHR47816">
    <property type="entry name" value="RIBOSOMAL RNA SMALL SUBUNIT METHYLTRANSFERASE C"/>
    <property type="match status" value="1"/>
</dbReference>
<evidence type="ECO:0000256" key="4">
    <source>
        <dbReference type="ARBA" id="ARBA00022679"/>
    </source>
</evidence>
<keyword evidence="8" id="KW-1185">Reference proteome</keyword>
<dbReference type="GO" id="GO:0003676">
    <property type="term" value="F:nucleic acid binding"/>
    <property type="evidence" value="ECO:0007669"/>
    <property type="project" value="InterPro"/>
</dbReference>
<dbReference type="InterPro" id="IPR046977">
    <property type="entry name" value="RsmC/RlmG"/>
</dbReference>
<dbReference type="GO" id="GO:0032259">
    <property type="term" value="P:methylation"/>
    <property type="evidence" value="ECO:0007669"/>
    <property type="project" value="UniProtKB-KW"/>
</dbReference>
<dbReference type="GO" id="GO:0008757">
    <property type="term" value="F:S-adenosylmethionine-dependent methyltransferase activity"/>
    <property type="evidence" value="ECO:0007669"/>
    <property type="project" value="InterPro"/>
</dbReference>